<proteinExistence type="predicted"/>
<dbReference type="Proteomes" id="UP001153269">
    <property type="component" value="Unassembled WGS sequence"/>
</dbReference>
<evidence type="ECO:0000313" key="3">
    <source>
        <dbReference type="Proteomes" id="UP001153269"/>
    </source>
</evidence>
<accession>A0A9N7TZW0</accession>
<feature type="compositionally biased region" description="Polar residues" evidence="1">
    <location>
        <begin position="42"/>
        <end position="52"/>
    </location>
</feature>
<sequence length="154" mass="16675">MNHTADSTASPEKKRSCWDVDSLHQLFALDSPPPPPPPPPLTQISSEKQRQSLITCSPGSSLSVDLAPQSDGLVSEGFHPFTHGGGSRRFSGSRRFRCCSRREETSRAPLVSKVSDKMATQVSGGFGPPLCGDLTLEPDPVLRCFQTLQSRVVQ</sequence>
<dbReference type="AlphaFoldDB" id="A0A9N7TZW0"/>
<feature type="region of interest" description="Disordered" evidence="1">
    <location>
        <begin position="26"/>
        <end position="52"/>
    </location>
</feature>
<comment type="caution">
    <text evidence="2">The sequence shown here is derived from an EMBL/GenBank/DDBJ whole genome shotgun (WGS) entry which is preliminary data.</text>
</comment>
<gene>
    <name evidence="2" type="ORF">PLEPLA_LOCUS10025</name>
</gene>
<evidence type="ECO:0000313" key="2">
    <source>
        <dbReference type="EMBL" id="CAB1422136.1"/>
    </source>
</evidence>
<dbReference type="EMBL" id="CADEAL010000563">
    <property type="protein sequence ID" value="CAB1422136.1"/>
    <property type="molecule type" value="Genomic_DNA"/>
</dbReference>
<organism evidence="2 3">
    <name type="scientific">Pleuronectes platessa</name>
    <name type="common">European plaice</name>
    <dbReference type="NCBI Taxonomy" id="8262"/>
    <lineage>
        <taxon>Eukaryota</taxon>
        <taxon>Metazoa</taxon>
        <taxon>Chordata</taxon>
        <taxon>Craniata</taxon>
        <taxon>Vertebrata</taxon>
        <taxon>Euteleostomi</taxon>
        <taxon>Actinopterygii</taxon>
        <taxon>Neopterygii</taxon>
        <taxon>Teleostei</taxon>
        <taxon>Neoteleostei</taxon>
        <taxon>Acanthomorphata</taxon>
        <taxon>Carangaria</taxon>
        <taxon>Pleuronectiformes</taxon>
        <taxon>Pleuronectoidei</taxon>
        <taxon>Pleuronectidae</taxon>
        <taxon>Pleuronectes</taxon>
    </lineage>
</organism>
<feature type="compositionally biased region" description="Pro residues" evidence="1">
    <location>
        <begin position="31"/>
        <end position="41"/>
    </location>
</feature>
<protein>
    <submittedName>
        <fullName evidence="2">Uncharacterized protein</fullName>
    </submittedName>
</protein>
<name>A0A9N7TZW0_PLEPL</name>
<keyword evidence="3" id="KW-1185">Reference proteome</keyword>
<evidence type="ECO:0000256" key="1">
    <source>
        <dbReference type="SAM" id="MobiDB-lite"/>
    </source>
</evidence>
<reference evidence="2" key="1">
    <citation type="submission" date="2020-03" db="EMBL/GenBank/DDBJ databases">
        <authorList>
            <person name="Weist P."/>
        </authorList>
    </citation>
    <scope>NUCLEOTIDE SEQUENCE</scope>
</reference>